<dbReference type="InterPro" id="IPR016169">
    <property type="entry name" value="FAD-bd_PCMH_sub2"/>
</dbReference>
<reference evidence="6" key="1">
    <citation type="journal article" date="2021" name="Nat. Commun.">
        <title>Genetic determinants of endophytism in the Arabidopsis root mycobiome.</title>
        <authorList>
            <person name="Mesny F."/>
            <person name="Miyauchi S."/>
            <person name="Thiergart T."/>
            <person name="Pickel B."/>
            <person name="Atanasova L."/>
            <person name="Karlsson M."/>
            <person name="Huettel B."/>
            <person name="Barry K.W."/>
            <person name="Haridas S."/>
            <person name="Chen C."/>
            <person name="Bauer D."/>
            <person name="Andreopoulos W."/>
            <person name="Pangilinan J."/>
            <person name="LaButti K."/>
            <person name="Riley R."/>
            <person name="Lipzen A."/>
            <person name="Clum A."/>
            <person name="Drula E."/>
            <person name="Henrissat B."/>
            <person name="Kohler A."/>
            <person name="Grigoriev I.V."/>
            <person name="Martin F.M."/>
            <person name="Hacquard S."/>
        </authorList>
    </citation>
    <scope>NUCLEOTIDE SEQUENCE</scope>
    <source>
        <strain evidence="6">MPI-SDFR-AT-0073</strain>
    </source>
</reference>
<name>A0A9P8UI44_9PEZI</name>
<comment type="similarity">
    <text evidence="1">Belongs to the oxygen-dependent FAD-linked oxidoreductase family.</text>
</comment>
<dbReference type="PANTHER" id="PTHR42973">
    <property type="entry name" value="BINDING OXIDOREDUCTASE, PUTATIVE (AFU_ORTHOLOGUE AFUA_1G17690)-RELATED"/>
    <property type="match status" value="1"/>
</dbReference>
<dbReference type="InterPro" id="IPR036318">
    <property type="entry name" value="FAD-bd_PCMH-like_sf"/>
</dbReference>
<comment type="caution">
    <text evidence="6">The sequence shown here is derived from an EMBL/GenBank/DDBJ whole genome shotgun (WGS) entry which is preliminary data.</text>
</comment>
<evidence type="ECO:0000256" key="1">
    <source>
        <dbReference type="ARBA" id="ARBA00005466"/>
    </source>
</evidence>
<organism evidence="6 7">
    <name type="scientific">Truncatella angustata</name>
    <dbReference type="NCBI Taxonomy" id="152316"/>
    <lineage>
        <taxon>Eukaryota</taxon>
        <taxon>Fungi</taxon>
        <taxon>Dikarya</taxon>
        <taxon>Ascomycota</taxon>
        <taxon>Pezizomycotina</taxon>
        <taxon>Sordariomycetes</taxon>
        <taxon>Xylariomycetidae</taxon>
        <taxon>Amphisphaeriales</taxon>
        <taxon>Sporocadaceae</taxon>
        <taxon>Truncatella</taxon>
    </lineage>
</organism>
<feature type="domain" description="FAD-binding PCMH-type" evidence="5">
    <location>
        <begin position="66"/>
        <end position="237"/>
    </location>
</feature>
<dbReference type="OrthoDB" id="2151789at2759"/>
<dbReference type="SUPFAM" id="SSF56176">
    <property type="entry name" value="FAD-binding/transporter-associated domain-like"/>
    <property type="match status" value="1"/>
</dbReference>
<gene>
    <name evidence="6" type="ORF">BKA67DRAFT_566949</name>
</gene>
<protein>
    <recommendedName>
        <fullName evidence="5">FAD-binding PCMH-type domain-containing protein</fullName>
    </recommendedName>
</protein>
<dbReference type="GO" id="GO:0016491">
    <property type="term" value="F:oxidoreductase activity"/>
    <property type="evidence" value="ECO:0007669"/>
    <property type="project" value="UniProtKB-KW"/>
</dbReference>
<sequence>MKIASRSTKAAASAAVIEIVLARPDLSHSQKCCYTLAANPILQSRVVYPNSTTYEDRVESIWSLDAALSPWCIVLPASTEETAAAIKIIDTNECPFGIRSGGHGTFTNSNNIEDGVTIDFGYMNSTTYDPATNTASLQPGGRWGSVYKALEPYGVSVAGGRQNPVGVAGFLLGGGNSYYNNAHGWGCDTVKNFEVVLADGRVVNANAAEHRDLWIALKGGTGNFGLVTRFDVEAIAYADPFDPVFWCGTLSWGKNMSDSVIDVLVEFADNAPNDIRSTSHCLIPYLPVGGWTLVCALVNIDNKPTEPAFDGWMSIPSRLGSTMRHDTMWSIAEEASGPGGAHNFNIPCAVRNDPRILKYIFKRHEELVKQVTETVPPDTVWYSLLQFQPITVPMVAHGKGLNALGLEDEIATGPGIMSSITMQMATPELEAIMYTLALKCQTDIEEYAASMNGLWEWRYLNYADLTYDPIASYGKESVEKLREVSHQYDPKGVFQYLRKSGFKIPK</sequence>
<dbReference type="PANTHER" id="PTHR42973:SF53">
    <property type="entry name" value="FAD-BINDING PCMH-TYPE DOMAIN-CONTAINING PROTEIN-RELATED"/>
    <property type="match status" value="1"/>
</dbReference>
<dbReference type="Proteomes" id="UP000758603">
    <property type="component" value="Unassembled WGS sequence"/>
</dbReference>
<proteinExistence type="inferred from homology"/>
<evidence type="ECO:0000313" key="6">
    <source>
        <dbReference type="EMBL" id="KAH6652584.1"/>
    </source>
</evidence>
<evidence type="ECO:0000256" key="2">
    <source>
        <dbReference type="ARBA" id="ARBA00022630"/>
    </source>
</evidence>
<keyword evidence="4" id="KW-0560">Oxidoreductase</keyword>
<keyword evidence="3" id="KW-0274">FAD</keyword>
<evidence type="ECO:0000259" key="5">
    <source>
        <dbReference type="PROSITE" id="PS51387"/>
    </source>
</evidence>
<accession>A0A9P8UI44</accession>
<dbReference type="RefSeq" id="XP_045956861.1">
    <property type="nucleotide sequence ID" value="XM_046102943.1"/>
</dbReference>
<evidence type="ECO:0000256" key="4">
    <source>
        <dbReference type="ARBA" id="ARBA00023002"/>
    </source>
</evidence>
<dbReference type="GO" id="GO:0071949">
    <property type="term" value="F:FAD binding"/>
    <property type="evidence" value="ECO:0007669"/>
    <property type="project" value="InterPro"/>
</dbReference>
<dbReference type="Gene3D" id="3.30.465.10">
    <property type="match status" value="1"/>
</dbReference>
<dbReference type="PROSITE" id="PS51387">
    <property type="entry name" value="FAD_PCMH"/>
    <property type="match status" value="1"/>
</dbReference>
<dbReference type="InterPro" id="IPR050416">
    <property type="entry name" value="FAD-linked_Oxidoreductase"/>
</dbReference>
<evidence type="ECO:0000313" key="7">
    <source>
        <dbReference type="Proteomes" id="UP000758603"/>
    </source>
</evidence>
<keyword evidence="2" id="KW-0285">Flavoprotein</keyword>
<dbReference type="GeneID" id="70131835"/>
<keyword evidence="7" id="KW-1185">Reference proteome</keyword>
<dbReference type="InterPro" id="IPR016166">
    <property type="entry name" value="FAD-bd_PCMH"/>
</dbReference>
<evidence type="ECO:0000256" key="3">
    <source>
        <dbReference type="ARBA" id="ARBA00022827"/>
    </source>
</evidence>
<dbReference type="AlphaFoldDB" id="A0A9P8UI44"/>
<dbReference type="Pfam" id="PF01565">
    <property type="entry name" value="FAD_binding_4"/>
    <property type="match status" value="1"/>
</dbReference>
<dbReference type="InterPro" id="IPR006094">
    <property type="entry name" value="Oxid_FAD_bind_N"/>
</dbReference>
<dbReference type="EMBL" id="JAGPXC010000005">
    <property type="protein sequence ID" value="KAH6652584.1"/>
    <property type="molecule type" value="Genomic_DNA"/>
</dbReference>